<feature type="compositionally biased region" description="Polar residues" evidence="1">
    <location>
        <begin position="69"/>
        <end position="82"/>
    </location>
</feature>
<evidence type="ECO:0000256" key="1">
    <source>
        <dbReference type="SAM" id="MobiDB-lite"/>
    </source>
</evidence>
<dbReference type="EMBL" id="JATAAI010000054">
    <property type="protein sequence ID" value="KAK1733088.1"/>
    <property type="molecule type" value="Genomic_DNA"/>
</dbReference>
<protein>
    <submittedName>
        <fullName evidence="2">Uncharacterized protein</fullName>
    </submittedName>
</protein>
<organism evidence="2 3">
    <name type="scientific">Skeletonema marinoi</name>
    <dbReference type="NCBI Taxonomy" id="267567"/>
    <lineage>
        <taxon>Eukaryota</taxon>
        <taxon>Sar</taxon>
        <taxon>Stramenopiles</taxon>
        <taxon>Ochrophyta</taxon>
        <taxon>Bacillariophyta</taxon>
        <taxon>Coscinodiscophyceae</taxon>
        <taxon>Thalassiosirophycidae</taxon>
        <taxon>Thalassiosirales</taxon>
        <taxon>Skeletonemataceae</taxon>
        <taxon>Skeletonema</taxon>
        <taxon>Skeletonema marinoi-dohrnii complex</taxon>
    </lineage>
</organism>
<feature type="compositionally biased region" description="Basic and acidic residues" evidence="1">
    <location>
        <begin position="83"/>
        <end position="100"/>
    </location>
</feature>
<feature type="region of interest" description="Disordered" evidence="1">
    <location>
        <begin position="47"/>
        <end position="106"/>
    </location>
</feature>
<reference evidence="2" key="1">
    <citation type="submission" date="2023-06" db="EMBL/GenBank/DDBJ databases">
        <title>Survivors Of The Sea: Transcriptome response of Skeletonema marinoi to long-term dormancy.</title>
        <authorList>
            <person name="Pinder M.I.M."/>
            <person name="Kourtchenko O."/>
            <person name="Robertson E.K."/>
            <person name="Larsson T."/>
            <person name="Maumus F."/>
            <person name="Osuna-Cruz C.M."/>
            <person name="Vancaester E."/>
            <person name="Stenow R."/>
            <person name="Vandepoele K."/>
            <person name="Ploug H."/>
            <person name="Bruchert V."/>
            <person name="Godhe A."/>
            <person name="Topel M."/>
        </authorList>
    </citation>
    <scope>NUCLEOTIDE SEQUENCE</scope>
    <source>
        <strain evidence="2">R05AC</strain>
    </source>
</reference>
<name>A0AAD8XSZ8_9STRA</name>
<gene>
    <name evidence="2" type="ORF">QTG54_016226</name>
</gene>
<proteinExistence type="predicted"/>
<keyword evidence="3" id="KW-1185">Reference proteome</keyword>
<evidence type="ECO:0000313" key="3">
    <source>
        <dbReference type="Proteomes" id="UP001224775"/>
    </source>
</evidence>
<dbReference type="Proteomes" id="UP001224775">
    <property type="component" value="Unassembled WGS sequence"/>
</dbReference>
<comment type="caution">
    <text evidence="2">The sequence shown here is derived from an EMBL/GenBank/DDBJ whole genome shotgun (WGS) entry which is preliminary data.</text>
</comment>
<dbReference type="AlphaFoldDB" id="A0AAD8XSZ8"/>
<feature type="compositionally biased region" description="Low complexity" evidence="1">
    <location>
        <begin position="56"/>
        <end position="68"/>
    </location>
</feature>
<accession>A0AAD8XSZ8</accession>
<evidence type="ECO:0000313" key="2">
    <source>
        <dbReference type="EMBL" id="KAK1733088.1"/>
    </source>
</evidence>
<sequence>MTVPTFSSITEAEEVDISNYTQDDLERLRLEDPFLYYSIPAMKRKLYESDKSPMNSPARSHASSRRSSCPTILLSSDGPGQQQRRESVKRARRVSVEPHHSVVMKHIMKEMNMDEDSDDSDIDEEDEKLIQALANGTFDL</sequence>